<feature type="compositionally biased region" description="Basic and acidic residues" evidence="2">
    <location>
        <begin position="547"/>
        <end position="565"/>
    </location>
</feature>
<proteinExistence type="predicted"/>
<accession>A0AAD6XUS5</accession>
<feature type="compositionally biased region" description="Basic and acidic residues" evidence="2">
    <location>
        <begin position="751"/>
        <end position="773"/>
    </location>
</feature>
<dbReference type="AlphaFoldDB" id="A0AAD6XUS5"/>
<evidence type="ECO:0000256" key="1">
    <source>
        <dbReference type="SAM" id="Coils"/>
    </source>
</evidence>
<organism evidence="3 4">
    <name type="scientific">Mycena belliarum</name>
    <dbReference type="NCBI Taxonomy" id="1033014"/>
    <lineage>
        <taxon>Eukaryota</taxon>
        <taxon>Fungi</taxon>
        <taxon>Dikarya</taxon>
        <taxon>Basidiomycota</taxon>
        <taxon>Agaricomycotina</taxon>
        <taxon>Agaricomycetes</taxon>
        <taxon>Agaricomycetidae</taxon>
        <taxon>Agaricales</taxon>
        <taxon>Marasmiineae</taxon>
        <taxon>Mycenaceae</taxon>
        <taxon>Mycena</taxon>
    </lineage>
</organism>
<keyword evidence="4" id="KW-1185">Reference proteome</keyword>
<evidence type="ECO:0000313" key="4">
    <source>
        <dbReference type="Proteomes" id="UP001222325"/>
    </source>
</evidence>
<feature type="region of interest" description="Disordered" evidence="2">
    <location>
        <begin position="609"/>
        <end position="773"/>
    </location>
</feature>
<gene>
    <name evidence="3" type="ORF">B0H15DRAFT_465441</name>
</gene>
<feature type="region of interest" description="Disordered" evidence="2">
    <location>
        <begin position="543"/>
        <end position="577"/>
    </location>
</feature>
<protein>
    <submittedName>
        <fullName evidence="3">Uncharacterized protein</fullName>
    </submittedName>
</protein>
<feature type="compositionally biased region" description="Polar residues" evidence="2">
    <location>
        <begin position="719"/>
        <end position="728"/>
    </location>
</feature>
<feature type="region of interest" description="Disordered" evidence="2">
    <location>
        <begin position="189"/>
        <end position="212"/>
    </location>
</feature>
<feature type="compositionally biased region" description="Low complexity" evidence="2">
    <location>
        <begin position="641"/>
        <end position="653"/>
    </location>
</feature>
<dbReference type="EMBL" id="JARJCN010000005">
    <property type="protein sequence ID" value="KAJ7100953.1"/>
    <property type="molecule type" value="Genomic_DNA"/>
</dbReference>
<sequence>MSDTSSSPTVYDISFEQRKLTFETDDQIKVDAYFKEYRGTGVPSPNLGAPGDTYIDAGALTLYARHDAKWVAWPGPYRTKTLVHPIYDDLYLWCSLSKKTISWFKKADMKRISESAKRVISQMLSPEPPPKTTKNGDLKRKAGSLSSDDDIHSKKPKPVKSRAQDEPVTTPTSAPTLGALAWVRCKTIAQSSPRSPHPEAISRLPSNPQDTAPPALFPIPNLADLCARMLAPPRHRADTRNATPVVANFLFAHRGPEQHTFGNIPITVPLADVSPNPLDLLADGALPSPITPPPGTSSVTLPSNGPVVATAPPPTSASVSVAGTRLPNDISSPLEAENVALKRAAQRSLQDISALTAERDALARKVNEVSAAVEQSNRDAVPTGRDSVIAVIAAYAQLQQMNVSLEARNAELLRENNVLRAERTAVQLAAVRLETQNGALKNRNSELMRLREAEVAQCNRLIAQAEEREGVLLREKKQLEYDAQRLTELSTALEAAYRKGLGECEALQNANAVLRTEITSPWARDKEIRRTIGRLGESVGLMNTEDELLRQGEKTSGEHAEKREDEDPGPSLEGPIPRTEMEDAEFSEGSAGNEGAESVAVKEELHDELASDIPRSSEQIIDLTLDSDNEGEESGDDEFNPVEVPVAKAPVKAHSFSSSPALKQALQKQTSHNSRNDSEIFATAQRQDSLLSPITADRPASLPQADTPQLLTDTRAYRETSSTNNDSCRSGIDKPPPLDTGATETVFNARNAEETDGKAEDELSPVTEKDSEKVEQMLRIKTEEVEGATWDGTTATTDQLTKAHIDILWMLSEDGSSVVCNECSCEGNEYEVPSSTTRQDLAAHSRGLHLAQYEAILSATSGMNNEQVQMWWDGLDQVE</sequence>
<comment type="caution">
    <text evidence="3">The sequence shown here is derived from an EMBL/GenBank/DDBJ whole genome shotgun (WGS) entry which is preliminary data.</text>
</comment>
<feature type="compositionally biased region" description="Acidic residues" evidence="2">
    <location>
        <begin position="625"/>
        <end position="640"/>
    </location>
</feature>
<evidence type="ECO:0000313" key="3">
    <source>
        <dbReference type="EMBL" id="KAJ7100953.1"/>
    </source>
</evidence>
<feature type="coiled-coil region" evidence="1">
    <location>
        <begin position="352"/>
        <end position="422"/>
    </location>
</feature>
<evidence type="ECO:0000256" key="2">
    <source>
        <dbReference type="SAM" id="MobiDB-lite"/>
    </source>
</evidence>
<keyword evidence="1" id="KW-0175">Coiled coil</keyword>
<feature type="compositionally biased region" description="Polar residues" evidence="2">
    <location>
        <begin position="655"/>
        <end position="673"/>
    </location>
</feature>
<name>A0AAD6XUS5_9AGAR</name>
<feature type="region of interest" description="Disordered" evidence="2">
    <location>
        <begin position="119"/>
        <end position="174"/>
    </location>
</feature>
<dbReference type="Proteomes" id="UP001222325">
    <property type="component" value="Unassembled WGS sequence"/>
</dbReference>
<reference evidence="3" key="1">
    <citation type="submission" date="2023-03" db="EMBL/GenBank/DDBJ databases">
        <title>Massive genome expansion in bonnet fungi (Mycena s.s.) driven by repeated elements and novel gene families across ecological guilds.</title>
        <authorList>
            <consortium name="Lawrence Berkeley National Laboratory"/>
            <person name="Harder C.B."/>
            <person name="Miyauchi S."/>
            <person name="Viragh M."/>
            <person name="Kuo A."/>
            <person name="Thoen E."/>
            <person name="Andreopoulos B."/>
            <person name="Lu D."/>
            <person name="Skrede I."/>
            <person name="Drula E."/>
            <person name="Henrissat B."/>
            <person name="Morin E."/>
            <person name="Kohler A."/>
            <person name="Barry K."/>
            <person name="LaButti K."/>
            <person name="Morin E."/>
            <person name="Salamov A."/>
            <person name="Lipzen A."/>
            <person name="Mereny Z."/>
            <person name="Hegedus B."/>
            <person name="Baldrian P."/>
            <person name="Stursova M."/>
            <person name="Weitz H."/>
            <person name="Taylor A."/>
            <person name="Grigoriev I.V."/>
            <person name="Nagy L.G."/>
            <person name="Martin F."/>
            <person name="Kauserud H."/>
        </authorList>
    </citation>
    <scope>NUCLEOTIDE SEQUENCE</scope>
    <source>
        <strain evidence="3">CBHHK173m</strain>
    </source>
</reference>